<dbReference type="InterPro" id="IPR038765">
    <property type="entry name" value="Papain-like_cys_pep_sf"/>
</dbReference>
<evidence type="ECO:0000256" key="4">
    <source>
        <dbReference type="ARBA" id="ARBA00022807"/>
    </source>
</evidence>
<comment type="similarity">
    <text evidence="1">Belongs to the peptidase C40 family.</text>
</comment>
<name>A0A939E247_9CORY</name>
<dbReference type="InterPro" id="IPR000064">
    <property type="entry name" value="NLP_P60_dom"/>
</dbReference>
<dbReference type="Pfam" id="PF00877">
    <property type="entry name" value="NLPC_P60"/>
    <property type="match status" value="1"/>
</dbReference>
<dbReference type="InterPro" id="IPR051794">
    <property type="entry name" value="PG_Endopeptidase_C40"/>
</dbReference>
<evidence type="ECO:0000256" key="2">
    <source>
        <dbReference type="ARBA" id="ARBA00022670"/>
    </source>
</evidence>
<evidence type="ECO:0000313" key="7">
    <source>
        <dbReference type="Proteomes" id="UP000664332"/>
    </source>
</evidence>
<dbReference type="GO" id="GO:0008234">
    <property type="term" value="F:cysteine-type peptidase activity"/>
    <property type="evidence" value="ECO:0007669"/>
    <property type="project" value="UniProtKB-KW"/>
</dbReference>
<keyword evidence="3" id="KW-0378">Hydrolase</keyword>
<dbReference type="SUPFAM" id="SSF54001">
    <property type="entry name" value="Cysteine proteinases"/>
    <property type="match status" value="1"/>
</dbReference>
<keyword evidence="4" id="KW-0788">Thiol protease</keyword>
<protein>
    <submittedName>
        <fullName evidence="6">C40 family peptidase</fullName>
    </submittedName>
</protein>
<dbReference type="PANTHER" id="PTHR47359">
    <property type="entry name" value="PEPTIDOGLYCAN DL-ENDOPEPTIDASE CWLO"/>
    <property type="match status" value="1"/>
</dbReference>
<evidence type="ECO:0000313" key="6">
    <source>
        <dbReference type="EMBL" id="MBN9644112.1"/>
    </source>
</evidence>
<evidence type="ECO:0000256" key="1">
    <source>
        <dbReference type="ARBA" id="ARBA00007074"/>
    </source>
</evidence>
<comment type="caution">
    <text evidence="6">The sequence shown here is derived from an EMBL/GenBank/DDBJ whole genome shotgun (WGS) entry which is preliminary data.</text>
</comment>
<dbReference type="PROSITE" id="PS51935">
    <property type="entry name" value="NLPC_P60"/>
    <property type="match status" value="1"/>
</dbReference>
<sequence>MAPVVSSTIDAACRHCLAQADTVIAWTTAQLSPVAGELATLAGRTRQAADSLTARASAPPQLAGKNIATAAASAHPPGLQLLTPAAPDIPRTPPPTAPATLLRAAAAVAAAPVGRAAPAAPPVPPPPVPPPPVTVPPVAVMAGAVPQQLRPVARTAITHLYRAFGIDADGLPAGSDRPGLPQQLSGQFVPQADTAGYAGATEEEIARGQRAVDYALSLTGLPYVWGGTDPRTGVDCSGLTQLAWRHAGVELPRLAADQARGRQVGFDQLIPGDLLVWSGHVAMYTGNGMLVEAGNPVQSSPVRTTNLGMEFLGCWRPAG</sequence>
<dbReference type="AlphaFoldDB" id="A0A939E247"/>
<keyword evidence="7" id="KW-1185">Reference proteome</keyword>
<dbReference type="PANTHER" id="PTHR47359:SF3">
    <property type="entry name" value="NLP_P60 DOMAIN-CONTAINING PROTEIN-RELATED"/>
    <property type="match status" value="1"/>
</dbReference>
<gene>
    <name evidence="6" type="ORF">JZY06_05690</name>
</gene>
<evidence type="ECO:0000256" key="3">
    <source>
        <dbReference type="ARBA" id="ARBA00022801"/>
    </source>
</evidence>
<evidence type="ECO:0000259" key="5">
    <source>
        <dbReference type="PROSITE" id="PS51935"/>
    </source>
</evidence>
<keyword evidence="2" id="KW-0645">Protease</keyword>
<feature type="domain" description="NlpC/P60" evidence="5">
    <location>
        <begin position="205"/>
        <end position="319"/>
    </location>
</feature>
<dbReference type="EMBL" id="JAFLEQ010000008">
    <property type="protein sequence ID" value="MBN9644112.1"/>
    <property type="molecule type" value="Genomic_DNA"/>
</dbReference>
<organism evidence="6 7">
    <name type="scientific">Corynebacterium mendelii</name>
    <dbReference type="NCBI Taxonomy" id="2765362"/>
    <lineage>
        <taxon>Bacteria</taxon>
        <taxon>Bacillati</taxon>
        <taxon>Actinomycetota</taxon>
        <taxon>Actinomycetes</taxon>
        <taxon>Mycobacteriales</taxon>
        <taxon>Corynebacteriaceae</taxon>
        <taxon>Corynebacterium</taxon>
    </lineage>
</organism>
<dbReference type="Gene3D" id="3.90.1720.10">
    <property type="entry name" value="endopeptidase domain like (from Nostoc punctiforme)"/>
    <property type="match status" value="1"/>
</dbReference>
<dbReference type="GO" id="GO:0006508">
    <property type="term" value="P:proteolysis"/>
    <property type="evidence" value="ECO:0007669"/>
    <property type="project" value="UniProtKB-KW"/>
</dbReference>
<dbReference type="Proteomes" id="UP000664332">
    <property type="component" value="Unassembled WGS sequence"/>
</dbReference>
<accession>A0A939E247</accession>
<proteinExistence type="inferred from homology"/>
<reference evidence="6" key="1">
    <citation type="submission" date="2021-03" db="EMBL/GenBank/DDBJ databases">
        <authorList>
            <person name="Sun Q."/>
        </authorList>
    </citation>
    <scope>NUCLEOTIDE SEQUENCE</scope>
    <source>
        <strain evidence="6">CCM 8862</strain>
    </source>
</reference>